<dbReference type="AlphaFoldDB" id="A0A7S9DVQ7"/>
<reference evidence="3 4" key="1">
    <citation type="submission" date="2020-11" db="EMBL/GenBank/DDBJ databases">
        <title>Complete genome sequence for Salinimonas sp. strain G2-b.</title>
        <authorList>
            <person name="Park S.-J."/>
        </authorList>
    </citation>
    <scope>NUCLEOTIDE SEQUENCE [LARGE SCALE GENOMIC DNA]</scope>
    <source>
        <strain evidence="3 4">G2-b</strain>
    </source>
</reference>
<dbReference type="KEGG" id="smaa:IT774_11735"/>
<dbReference type="GO" id="GO:0016491">
    <property type="term" value="F:oxidoreductase activity"/>
    <property type="evidence" value="ECO:0007669"/>
    <property type="project" value="UniProtKB-KW"/>
</dbReference>
<dbReference type="SUPFAM" id="SSF51735">
    <property type="entry name" value="NAD(P)-binding Rossmann-fold domains"/>
    <property type="match status" value="1"/>
</dbReference>
<keyword evidence="4" id="KW-1185">Reference proteome</keyword>
<dbReference type="PANTHER" id="PTHR43157:SF31">
    <property type="entry name" value="PHOSPHATIDYLINOSITOL-GLYCAN BIOSYNTHESIS CLASS F PROTEIN"/>
    <property type="match status" value="1"/>
</dbReference>
<dbReference type="EMBL" id="CP064795">
    <property type="protein sequence ID" value="QPG04839.1"/>
    <property type="molecule type" value="Genomic_DNA"/>
</dbReference>
<accession>A0A7S9DVQ7</accession>
<protein>
    <submittedName>
        <fullName evidence="3">SDR family NAD(P)-dependent oxidoreductase</fullName>
    </submittedName>
</protein>
<dbReference type="PRINTS" id="PR00081">
    <property type="entry name" value="GDHRDH"/>
</dbReference>
<comment type="similarity">
    <text evidence="2">Belongs to the short-chain dehydrogenases/reductases (SDR) family.</text>
</comment>
<keyword evidence="1" id="KW-0560">Oxidoreductase</keyword>
<proteinExistence type="inferred from homology"/>
<name>A0A7S9DVQ7_9ALTE</name>
<dbReference type="InterPro" id="IPR036291">
    <property type="entry name" value="NAD(P)-bd_dom_sf"/>
</dbReference>
<organism evidence="3 4">
    <name type="scientific">Salinimonas marina</name>
    <dbReference type="NCBI Taxonomy" id="2785918"/>
    <lineage>
        <taxon>Bacteria</taxon>
        <taxon>Pseudomonadati</taxon>
        <taxon>Pseudomonadota</taxon>
        <taxon>Gammaproteobacteria</taxon>
        <taxon>Alteromonadales</taxon>
        <taxon>Alteromonadaceae</taxon>
        <taxon>Alteromonas/Salinimonas group</taxon>
        <taxon>Salinimonas</taxon>
    </lineage>
</organism>
<dbReference type="RefSeq" id="WP_195809931.1">
    <property type="nucleotide sequence ID" value="NZ_CP064795.1"/>
</dbReference>
<dbReference type="InterPro" id="IPR002347">
    <property type="entry name" value="SDR_fam"/>
</dbReference>
<dbReference type="Pfam" id="PF00106">
    <property type="entry name" value="adh_short"/>
    <property type="match status" value="1"/>
</dbReference>
<evidence type="ECO:0000313" key="4">
    <source>
        <dbReference type="Proteomes" id="UP000595095"/>
    </source>
</evidence>
<dbReference type="Proteomes" id="UP000595095">
    <property type="component" value="Chromosome"/>
</dbReference>
<dbReference type="Gene3D" id="3.40.50.720">
    <property type="entry name" value="NAD(P)-binding Rossmann-like Domain"/>
    <property type="match status" value="1"/>
</dbReference>
<evidence type="ECO:0000313" key="3">
    <source>
        <dbReference type="EMBL" id="QPG04839.1"/>
    </source>
</evidence>
<dbReference type="InterPro" id="IPR020904">
    <property type="entry name" value="Sc_DH/Rdtase_CS"/>
</dbReference>
<dbReference type="PRINTS" id="PR00080">
    <property type="entry name" value="SDRFAMILY"/>
</dbReference>
<gene>
    <name evidence="3" type="ORF">IT774_11735</name>
</gene>
<sequence length="267" mass="28824">MQKTILITGATDGIGLATAKKLASQNHHLLLHGRSIKKLKDVEQQLACLSSGRVQTYLADLSELAQVSALAKKVAAEHKHIDVLINNAGIFKVSDPITREGLDIRFCVNTIAPFVLTRHLAPVLGESGRVINLSSAAQAPVNLQALAGKARLTDMEAYAQSKLAITMWTRSLAERYNNNGPTIIAVNPGSLLASKMVKEGFGMDGKDINIGADILVRIASEDGFERHSGQYFDNDAGGFATPHPEGMDMQQCEQVVEHIQAIITRYG</sequence>
<evidence type="ECO:0000256" key="2">
    <source>
        <dbReference type="RuleBase" id="RU000363"/>
    </source>
</evidence>
<evidence type="ECO:0000256" key="1">
    <source>
        <dbReference type="ARBA" id="ARBA00023002"/>
    </source>
</evidence>
<dbReference type="PANTHER" id="PTHR43157">
    <property type="entry name" value="PHOSPHATIDYLINOSITOL-GLYCAN BIOSYNTHESIS CLASS F PROTEIN-RELATED"/>
    <property type="match status" value="1"/>
</dbReference>
<dbReference type="PROSITE" id="PS00061">
    <property type="entry name" value="ADH_SHORT"/>
    <property type="match status" value="1"/>
</dbReference>